<reference evidence="3 4" key="1">
    <citation type="submission" date="2016-10" db="EMBL/GenBank/DDBJ databases">
        <authorList>
            <person name="Varghese N."/>
            <person name="Submissions S."/>
        </authorList>
    </citation>
    <scope>NUCLEOTIDE SEQUENCE [LARGE SCALE GENOMIC DNA]</scope>
    <source>
        <strain evidence="3 4">CGMCC 1.6377</strain>
    </source>
</reference>
<dbReference type="PANTHER" id="PTHR46268:SF6">
    <property type="entry name" value="UNIVERSAL STRESS PROTEIN UP12"/>
    <property type="match status" value="1"/>
</dbReference>
<dbReference type="Proteomes" id="UP000323537">
    <property type="component" value="Unassembled WGS sequence"/>
</dbReference>
<dbReference type="CDD" id="cd00293">
    <property type="entry name" value="USP-like"/>
    <property type="match status" value="1"/>
</dbReference>
<dbReference type="InterPro" id="IPR014729">
    <property type="entry name" value="Rossmann-like_a/b/a_fold"/>
</dbReference>
<protein>
    <submittedName>
        <fullName evidence="3">Nucleotide-binding universal stress protein, UspA family</fullName>
    </submittedName>
</protein>
<sequence>MSIETILLAVGTEDEKRTERLAAEAISVAEPTGATVVLAHVFDDDEFDGVRSDLGVDAASEESTPNAVAKRHTTTRAISKALSEANVNHTVRGAVGDHADEIVALAEETDADRVVVGGRHRSPTGKAVFGSVAQEVILSAPCPVTFVREEPVESKRRVAP</sequence>
<evidence type="ECO:0000313" key="4">
    <source>
        <dbReference type="Proteomes" id="UP000323537"/>
    </source>
</evidence>
<dbReference type="PRINTS" id="PR01438">
    <property type="entry name" value="UNVRSLSTRESS"/>
</dbReference>
<dbReference type="AlphaFoldDB" id="A0A1I3B6E4"/>
<accession>A0A1I3B6E4</accession>
<dbReference type="Gene3D" id="3.40.50.620">
    <property type="entry name" value="HUPs"/>
    <property type="match status" value="1"/>
</dbReference>
<organism evidence="3 4">
    <name type="scientific">Halorubrum aquaticum</name>
    <dbReference type="NCBI Taxonomy" id="387340"/>
    <lineage>
        <taxon>Archaea</taxon>
        <taxon>Methanobacteriati</taxon>
        <taxon>Methanobacteriota</taxon>
        <taxon>Stenosarchaea group</taxon>
        <taxon>Halobacteria</taxon>
        <taxon>Halobacteriales</taxon>
        <taxon>Haloferacaceae</taxon>
        <taxon>Halorubrum</taxon>
    </lineage>
</organism>
<evidence type="ECO:0000256" key="1">
    <source>
        <dbReference type="ARBA" id="ARBA00008791"/>
    </source>
</evidence>
<feature type="domain" description="UspA" evidence="2">
    <location>
        <begin position="4"/>
        <end position="148"/>
    </location>
</feature>
<gene>
    <name evidence="3" type="ORF">SAMN04488066_1108</name>
</gene>
<evidence type="ECO:0000259" key="2">
    <source>
        <dbReference type="Pfam" id="PF00582"/>
    </source>
</evidence>
<keyword evidence="4" id="KW-1185">Reference proteome</keyword>
<dbReference type="RefSeq" id="WP_149784546.1">
    <property type="nucleotide sequence ID" value="NZ_BAAADP010000002.1"/>
</dbReference>
<dbReference type="SUPFAM" id="SSF52402">
    <property type="entry name" value="Adenine nucleotide alpha hydrolases-like"/>
    <property type="match status" value="1"/>
</dbReference>
<evidence type="ECO:0000313" key="3">
    <source>
        <dbReference type="EMBL" id="SFH57853.1"/>
    </source>
</evidence>
<dbReference type="Pfam" id="PF00582">
    <property type="entry name" value="Usp"/>
    <property type="match status" value="1"/>
</dbReference>
<dbReference type="InterPro" id="IPR006015">
    <property type="entry name" value="Universal_stress_UspA"/>
</dbReference>
<proteinExistence type="inferred from homology"/>
<dbReference type="EMBL" id="FOPZ01000010">
    <property type="protein sequence ID" value="SFH57853.1"/>
    <property type="molecule type" value="Genomic_DNA"/>
</dbReference>
<name>A0A1I3B6E4_9EURY</name>
<comment type="similarity">
    <text evidence="1">Belongs to the universal stress protein A family.</text>
</comment>
<dbReference type="InterPro" id="IPR006016">
    <property type="entry name" value="UspA"/>
</dbReference>
<dbReference type="OrthoDB" id="271068at2157"/>
<dbReference type="PANTHER" id="PTHR46268">
    <property type="entry name" value="STRESS RESPONSE PROTEIN NHAX"/>
    <property type="match status" value="1"/>
</dbReference>